<dbReference type="SUPFAM" id="SSF51735">
    <property type="entry name" value="NAD(P)-binding Rossmann-fold domains"/>
    <property type="match status" value="1"/>
</dbReference>
<sequence length="284" mass="29738">MFVVTAATGKLGRHAVEALLQKVPAREIAAAVRHPEKAADLAARGVQVREADYTRPGTLQAAFQAGDKVLFISSSAVGERLPQHRAVVEAARKAGVALLAYTSLLRADRSTLGLAPEHKGTEELVRASGLPFVFLRNGWYLENYTENLGPALAHGAIAGCAGQGRIAAASRADYAAAAVEVLTGAGHEGKAYELAGDAPFTLAELAAEVSRQLGRTIAYADLPPEEYRKVLTAAGLPGPFVELLVDSDLGASRGELDDRTGELRRLIGRPTTSLAAAVKAGLGR</sequence>
<dbReference type="PANTHER" id="PTHR47129:SF1">
    <property type="entry name" value="NMRA-LIKE DOMAIN-CONTAINING PROTEIN"/>
    <property type="match status" value="1"/>
</dbReference>
<name>A0ABM7XDM5_9BACT</name>
<protein>
    <submittedName>
        <fullName evidence="2">NAD(P)-dependent oxidoreductase</fullName>
    </submittedName>
</protein>
<keyword evidence="3" id="KW-1185">Reference proteome</keyword>
<dbReference type="InterPro" id="IPR036291">
    <property type="entry name" value="NAD(P)-bd_dom_sf"/>
</dbReference>
<dbReference type="CDD" id="cd05269">
    <property type="entry name" value="TMR_SDR_a"/>
    <property type="match status" value="1"/>
</dbReference>
<gene>
    <name evidence="2" type="ORF">AMPC_30890</name>
</gene>
<dbReference type="InterPro" id="IPR016040">
    <property type="entry name" value="NAD(P)-bd_dom"/>
</dbReference>
<proteinExistence type="predicted"/>
<accession>A0ABM7XDM5</accession>
<dbReference type="Gene3D" id="3.40.50.720">
    <property type="entry name" value="NAD(P)-binding Rossmann-like Domain"/>
    <property type="match status" value="1"/>
</dbReference>
<evidence type="ECO:0000313" key="2">
    <source>
        <dbReference type="EMBL" id="BDG09976.1"/>
    </source>
</evidence>
<dbReference type="InterPro" id="IPR052718">
    <property type="entry name" value="NmrA-type_oxidoreductase"/>
</dbReference>
<dbReference type="Pfam" id="PF13460">
    <property type="entry name" value="NAD_binding_10"/>
    <property type="match status" value="1"/>
</dbReference>
<dbReference type="Gene3D" id="3.90.25.10">
    <property type="entry name" value="UDP-galactose 4-epimerase, domain 1"/>
    <property type="match status" value="1"/>
</dbReference>
<feature type="domain" description="NAD(P)-binding" evidence="1">
    <location>
        <begin position="7"/>
        <end position="183"/>
    </location>
</feature>
<reference evidence="3" key="1">
    <citation type="journal article" date="2022" name="Int. J. Syst. Evol. Microbiol.">
        <title>Anaeromyxobacter oryzae sp. nov., Anaeromyxobacter diazotrophicus sp. nov. and Anaeromyxobacter paludicola sp. nov., isolated from paddy soils.</title>
        <authorList>
            <person name="Itoh H."/>
            <person name="Xu Z."/>
            <person name="Mise K."/>
            <person name="Masuda Y."/>
            <person name="Ushijima N."/>
            <person name="Hayakawa C."/>
            <person name="Shiratori Y."/>
            <person name="Senoo K."/>
        </authorList>
    </citation>
    <scope>NUCLEOTIDE SEQUENCE [LARGE SCALE GENOMIC DNA]</scope>
    <source>
        <strain evidence="3">Red630</strain>
    </source>
</reference>
<evidence type="ECO:0000259" key="1">
    <source>
        <dbReference type="Pfam" id="PF13460"/>
    </source>
</evidence>
<dbReference type="RefSeq" id="WP_248342373.1">
    <property type="nucleotide sequence ID" value="NZ_AP025592.1"/>
</dbReference>
<evidence type="ECO:0000313" key="3">
    <source>
        <dbReference type="Proteomes" id="UP001162734"/>
    </source>
</evidence>
<organism evidence="2 3">
    <name type="scientific">Anaeromyxobacter paludicola</name>
    <dbReference type="NCBI Taxonomy" id="2918171"/>
    <lineage>
        <taxon>Bacteria</taxon>
        <taxon>Pseudomonadati</taxon>
        <taxon>Myxococcota</taxon>
        <taxon>Myxococcia</taxon>
        <taxon>Myxococcales</taxon>
        <taxon>Cystobacterineae</taxon>
        <taxon>Anaeromyxobacteraceae</taxon>
        <taxon>Anaeromyxobacter</taxon>
    </lineage>
</organism>
<dbReference type="Proteomes" id="UP001162734">
    <property type="component" value="Chromosome"/>
</dbReference>
<dbReference type="EMBL" id="AP025592">
    <property type="protein sequence ID" value="BDG09976.1"/>
    <property type="molecule type" value="Genomic_DNA"/>
</dbReference>
<dbReference type="PANTHER" id="PTHR47129">
    <property type="entry name" value="QUINONE OXIDOREDUCTASE 2"/>
    <property type="match status" value="1"/>
</dbReference>